<proteinExistence type="inferred from homology"/>
<evidence type="ECO:0000256" key="3">
    <source>
        <dbReference type="ARBA" id="ARBA00022603"/>
    </source>
</evidence>
<keyword evidence="3" id="KW-0489">Methyltransferase</keyword>
<keyword evidence="9" id="KW-1185">Reference proteome</keyword>
<dbReference type="PRINTS" id="PR00506">
    <property type="entry name" value="D21N6MTFRASE"/>
</dbReference>
<dbReference type="Pfam" id="PF01555">
    <property type="entry name" value="N6_N4_Mtase"/>
    <property type="match status" value="1"/>
</dbReference>
<evidence type="ECO:0000256" key="2">
    <source>
        <dbReference type="ARBA" id="ARBA00011900"/>
    </source>
</evidence>
<dbReference type="InterPro" id="IPR002941">
    <property type="entry name" value="DNA_methylase_N4/N6"/>
</dbReference>
<gene>
    <name evidence="8" type="ORF">J5V48_01150</name>
</gene>
<evidence type="ECO:0000313" key="8">
    <source>
        <dbReference type="EMBL" id="MBW7569502.1"/>
    </source>
</evidence>
<dbReference type="EMBL" id="JAGFNY010000001">
    <property type="protein sequence ID" value="MBW7569502.1"/>
    <property type="molecule type" value="Genomic_DNA"/>
</dbReference>
<keyword evidence="5" id="KW-0949">S-adenosyl-L-methionine</keyword>
<comment type="similarity">
    <text evidence="1">Belongs to the N(4)/N(6)-methyltransferase family.</text>
</comment>
<protein>
    <recommendedName>
        <fullName evidence="2">site-specific DNA-methyltransferase (adenine-specific)</fullName>
        <ecNumber evidence="2">2.1.1.72</ecNumber>
    </recommendedName>
</protein>
<dbReference type="SUPFAM" id="SSF53335">
    <property type="entry name" value="S-adenosyl-L-methionine-dependent methyltransferases"/>
    <property type="match status" value="1"/>
</dbReference>
<dbReference type="PROSITE" id="PS00092">
    <property type="entry name" value="N6_MTASE"/>
    <property type="match status" value="1"/>
</dbReference>
<sequence>MDERILEPENLTLLTKLINQAETPKEAIEIAKLGTSYKRTGFHFDKKIEKLGNTIKYFKKNVELSFVQKDAKNTHKLIIGDNFDALQNLLITYKNKIDVIYIDPPYGKDDMGEFAATNYNNAITRDNLLSMLYPRLILARQLLSDEGVIFCSIDDKNQAYLKCMMDEIFNEENFISCAFVLDNLKGKTNDNFITSVGHNMVVYAKNKNNLNSLGGFNKTPNVFGGRSSDKYDKEDEKGPYSLIGIKKTGQSKYREDRPSMFFPILVKNSEIFLITDEEFSQLYNTNIKKFDDEFLEMLIKQYEKDGYEVILPLEEKTGKYLRWTFSFNIGFKEKKLNGSLVYMNGNIYEKNRPDDKEMFERNVLGVQKSLFYKASYSNGTQDFDKVMGSNKFDFPKPIELIKDIFKLIKNKEQCIILDFFAGSGTTGQALLEFNNENHTKWQFILCQSNEITERTPQGIAYEVTSKRLKRVMTGSCYDGSNDFEWIKKNDPLGDNLDVYEIAEVSNSEQSSGKTPFDVIDETLYGQPRLLPNEKIEWVCKNFEHTQKILVDAKTK</sequence>
<dbReference type="InterPro" id="IPR002052">
    <property type="entry name" value="DNA_methylase_N6_adenine_CS"/>
</dbReference>
<evidence type="ECO:0000256" key="4">
    <source>
        <dbReference type="ARBA" id="ARBA00022679"/>
    </source>
</evidence>
<evidence type="ECO:0000256" key="5">
    <source>
        <dbReference type="ARBA" id="ARBA00022691"/>
    </source>
</evidence>
<evidence type="ECO:0000313" key="9">
    <source>
        <dbReference type="Proteomes" id="UP000731465"/>
    </source>
</evidence>
<keyword evidence="4" id="KW-0808">Transferase</keyword>
<dbReference type="Proteomes" id="UP000731465">
    <property type="component" value="Unassembled WGS sequence"/>
</dbReference>
<reference evidence="8 9" key="1">
    <citation type="submission" date="2021-03" db="EMBL/GenBank/DDBJ databases">
        <title>Succinivibrio sp. nov. isolated from feces of cow.</title>
        <authorList>
            <person name="Choi J.-Y."/>
        </authorList>
    </citation>
    <scope>NUCLEOTIDE SEQUENCE [LARGE SCALE GENOMIC DNA]</scope>
    <source>
        <strain evidence="8 9">AGMB01872</strain>
    </source>
</reference>
<dbReference type="RefSeq" id="WP_219936085.1">
    <property type="nucleotide sequence ID" value="NZ_JAGFNY010000001.1"/>
</dbReference>
<dbReference type="InterPro" id="IPR002295">
    <property type="entry name" value="N4/N6-MTase_EcoPI_Mod-like"/>
</dbReference>
<feature type="domain" description="DNA methylase N-4/N-6" evidence="7">
    <location>
        <begin position="97"/>
        <end position="449"/>
    </location>
</feature>
<dbReference type="InterPro" id="IPR029063">
    <property type="entry name" value="SAM-dependent_MTases_sf"/>
</dbReference>
<comment type="catalytic activity">
    <reaction evidence="6">
        <text>a 2'-deoxyadenosine in DNA + S-adenosyl-L-methionine = an N(6)-methyl-2'-deoxyadenosine in DNA + S-adenosyl-L-homocysteine + H(+)</text>
        <dbReference type="Rhea" id="RHEA:15197"/>
        <dbReference type="Rhea" id="RHEA-COMP:12418"/>
        <dbReference type="Rhea" id="RHEA-COMP:12419"/>
        <dbReference type="ChEBI" id="CHEBI:15378"/>
        <dbReference type="ChEBI" id="CHEBI:57856"/>
        <dbReference type="ChEBI" id="CHEBI:59789"/>
        <dbReference type="ChEBI" id="CHEBI:90615"/>
        <dbReference type="ChEBI" id="CHEBI:90616"/>
        <dbReference type="EC" id="2.1.1.72"/>
    </reaction>
</comment>
<evidence type="ECO:0000256" key="1">
    <source>
        <dbReference type="ARBA" id="ARBA00006594"/>
    </source>
</evidence>
<dbReference type="EC" id="2.1.1.72" evidence="2"/>
<comment type="caution">
    <text evidence="8">The sequence shown here is derived from an EMBL/GenBank/DDBJ whole genome shotgun (WGS) entry which is preliminary data.</text>
</comment>
<evidence type="ECO:0000256" key="6">
    <source>
        <dbReference type="ARBA" id="ARBA00047942"/>
    </source>
</evidence>
<evidence type="ECO:0000259" key="7">
    <source>
        <dbReference type="Pfam" id="PF01555"/>
    </source>
</evidence>
<accession>A0ABS7DDX6</accession>
<dbReference type="Gene3D" id="3.40.50.150">
    <property type="entry name" value="Vaccinia Virus protein VP39"/>
    <property type="match status" value="1"/>
</dbReference>
<name>A0ABS7DDX6_9GAMM</name>
<organism evidence="8 9">
    <name type="scientific">Succinivibrio faecicola</name>
    <dbReference type="NCBI Taxonomy" id="2820300"/>
    <lineage>
        <taxon>Bacteria</taxon>
        <taxon>Pseudomonadati</taxon>
        <taxon>Pseudomonadota</taxon>
        <taxon>Gammaproteobacteria</taxon>
        <taxon>Aeromonadales</taxon>
        <taxon>Succinivibrionaceae</taxon>
        <taxon>Succinivibrio</taxon>
    </lineage>
</organism>